<feature type="region of interest" description="Disordered" evidence="8">
    <location>
        <begin position="789"/>
        <end position="941"/>
    </location>
</feature>
<evidence type="ECO:0000256" key="1">
    <source>
        <dbReference type="ARBA" id="ARBA00004123"/>
    </source>
</evidence>
<feature type="compositionally biased region" description="Polar residues" evidence="8">
    <location>
        <begin position="163"/>
        <end position="179"/>
    </location>
</feature>
<dbReference type="PANTHER" id="PTHR14898">
    <property type="entry name" value="ENHANCER OF POLYCOMB"/>
    <property type="match status" value="1"/>
</dbReference>
<evidence type="ECO:0000256" key="5">
    <source>
        <dbReference type="ARBA" id="ARBA00023242"/>
    </source>
</evidence>
<dbReference type="GO" id="GO:0005634">
    <property type="term" value="C:nucleus"/>
    <property type="evidence" value="ECO:0007669"/>
    <property type="project" value="UniProtKB-SubCell"/>
</dbReference>
<evidence type="ECO:0000256" key="2">
    <source>
        <dbReference type="ARBA" id="ARBA00008035"/>
    </source>
</evidence>
<evidence type="ECO:0000256" key="6">
    <source>
        <dbReference type="ARBA" id="ARBA00025513"/>
    </source>
</evidence>
<dbReference type="EMBL" id="GL377310">
    <property type="protein sequence ID" value="EFI93855.1"/>
    <property type="molecule type" value="Genomic_DNA"/>
</dbReference>
<keyword evidence="5 7" id="KW-0539">Nucleus</keyword>
<accession>D8QEI1</accession>
<feature type="compositionally biased region" description="Polar residues" evidence="8">
    <location>
        <begin position="924"/>
        <end position="938"/>
    </location>
</feature>
<evidence type="ECO:0000256" key="3">
    <source>
        <dbReference type="ARBA" id="ARBA00023015"/>
    </source>
</evidence>
<dbReference type="InterPro" id="IPR024943">
    <property type="entry name" value="Enhancer_polycomb"/>
</dbReference>
<feature type="compositionally biased region" description="Low complexity" evidence="8">
    <location>
        <begin position="1009"/>
        <end position="1020"/>
    </location>
</feature>
<comment type="subcellular location">
    <subcellularLocation>
        <location evidence="1 7">Nucleus</location>
    </subcellularLocation>
</comment>
<dbReference type="Pfam" id="PF10513">
    <property type="entry name" value="EPL1"/>
    <property type="match status" value="1"/>
</dbReference>
<proteinExistence type="inferred from homology"/>
<organism evidence="11">
    <name type="scientific">Schizophyllum commune (strain H4-8 / FGSC 9210)</name>
    <name type="common">Split gill fungus</name>
    <dbReference type="NCBI Taxonomy" id="578458"/>
    <lineage>
        <taxon>Eukaryota</taxon>
        <taxon>Fungi</taxon>
        <taxon>Dikarya</taxon>
        <taxon>Basidiomycota</taxon>
        <taxon>Agaricomycotina</taxon>
        <taxon>Agaricomycetes</taxon>
        <taxon>Agaricomycetidae</taxon>
        <taxon>Agaricales</taxon>
        <taxon>Schizophyllaceae</taxon>
        <taxon>Schizophyllum</taxon>
    </lineage>
</organism>
<feature type="region of interest" description="Disordered" evidence="8">
    <location>
        <begin position="394"/>
        <end position="414"/>
    </location>
</feature>
<evidence type="ECO:0000259" key="9">
    <source>
        <dbReference type="Pfam" id="PF10513"/>
    </source>
</evidence>
<feature type="compositionally biased region" description="Low complexity" evidence="8">
    <location>
        <begin position="839"/>
        <end position="851"/>
    </location>
</feature>
<evidence type="ECO:0000313" key="11">
    <source>
        <dbReference type="Proteomes" id="UP000007431"/>
    </source>
</evidence>
<evidence type="ECO:0000313" key="10">
    <source>
        <dbReference type="EMBL" id="EFI93855.1"/>
    </source>
</evidence>
<gene>
    <name evidence="10" type="ORF">SCHCODRAFT_112265</name>
</gene>
<feature type="region of interest" description="Disordered" evidence="8">
    <location>
        <begin position="1"/>
        <end position="21"/>
    </location>
</feature>
<name>D8QEI1_SCHCM</name>
<feature type="region of interest" description="Disordered" evidence="8">
    <location>
        <begin position="34"/>
        <end position="62"/>
    </location>
</feature>
<dbReference type="OMA" id="FEMIMTV"/>
<dbReference type="AlphaFoldDB" id="D8QEI1"/>
<keyword evidence="11" id="KW-1185">Reference proteome</keyword>
<feature type="compositionally biased region" description="Low complexity" evidence="8">
    <location>
        <begin position="874"/>
        <end position="892"/>
    </location>
</feature>
<feature type="region of interest" description="Disordered" evidence="8">
    <location>
        <begin position="161"/>
        <end position="189"/>
    </location>
</feature>
<evidence type="ECO:0000256" key="8">
    <source>
        <dbReference type="SAM" id="MobiDB-lite"/>
    </source>
</evidence>
<dbReference type="InterPro" id="IPR019542">
    <property type="entry name" value="Enhancer_polycomb-like_N"/>
</dbReference>
<feature type="compositionally biased region" description="Polar residues" evidence="8">
    <location>
        <begin position="903"/>
        <end position="914"/>
    </location>
</feature>
<feature type="region of interest" description="Disordered" evidence="8">
    <location>
        <begin position="1009"/>
        <end position="1052"/>
    </location>
</feature>
<dbReference type="HOGENOM" id="CLU_011403_0_0_1"/>
<keyword evidence="3 7" id="KW-0805">Transcription regulation</keyword>
<dbReference type="eggNOG" id="KOG2261">
    <property type="taxonomic scope" value="Eukaryota"/>
</dbReference>
<protein>
    <recommendedName>
        <fullName evidence="7">Enhancer of polycomb-like protein</fullName>
    </recommendedName>
</protein>
<feature type="non-terminal residue" evidence="10">
    <location>
        <position position="1052"/>
    </location>
</feature>
<evidence type="ECO:0000256" key="4">
    <source>
        <dbReference type="ARBA" id="ARBA00023163"/>
    </source>
</evidence>
<comment type="similarity">
    <text evidence="2 7">Belongs to the enhancer of polycomb family.</text>
</comment>
<dbReference type="GO" id="GO:0035267">
    <property type="term" value="C:NuA4 histone acetyltransferase complex"/>
    <property type="evidence" value="ECO:0007669"/>
    <property type="project" value="InterPro"/>
</dbReference>
<dbReference type="InParanoid" id="D8QEI1"/>
<dbReference type="Proteomes" id="UP000007431">
    <property type="component" value="Unassembled WGS sequence"/>
</dbReference>
<keyword evidence="4 7" id="KW-0804">Transcription</keyword>
<reference evidence="10 11" key="1">
    <citation type="journal article" date="2010" name="Nat. Biotechnol.">
        <title>Genome sequence of the model mushroom Schizophyllum commune.</title>
        <authorList>
            <person name="Ohm R.A."/>
            <person name="de Jong J.F."/>
            <person name="Lugones L.G."/>
            <person name="Aerts A."/>
            <person name="Kothe E."/>
            <person name="Stajich J.E."/>
            <person name="de Vries R.P."/>
            <person name="Record E."/>
            <person name="Levasseur A."/>
            <person name="Baker S.E."/>
            <person name="Bartholomew K.A."/>
            <person name="Coutinho P.M."/>
            <person name="Erdmann S."/>
            <person name="Fowler T.J."/>
            <person name="Gathman A.C."/>
            <person name="Lombard V."/>
            <person name="Henrissat B."/>
            <person name="Knabe N."/>
            <person name="Kuees U."/>
            <person name="Lilly W.W."/>
            <person name="Lindquist E."/>
            <person name="Lucas S."/>
            <person name="Magnuson J.K."/>
            <person name="Piumi F."/>
            <person name="Raudaskoski M."/>
            <person name="Salamov A."/>
            <person name="Schmutz J."/>
            <person name="Schwarze F.W.M.R."/>
            <person name="vanKuyk P.A."/>
            <person name="Horton J.S."/>
            <person name="Grigoriev I.V."/>
            <person name="Woesten H.A.B."/>
        </authorList>
    </citation>
    <scope>NUCLEOTIDE SEQUENCE [LARGE SCALE GENOMIC DNA]</scope>
    <source>
        <strain evidence="11">H4-8 / FGSC 9210</strain>
    </source>
</reference>
<dbReference type="STRING" id="578458.D8QEI1"/>
<comment type="function">
    <text evidence="6">Component of the NuA4 histone acetyltransferase complex which is involved in transcriptional activation of selected genes principally by acetylation of nucleosomal histone H4 and H2A. The NuA4 complex is also involved in DNA repair. Involved in gene silencing by neighboring heterochromatin, blockage of the silencing spreading along the chromosome, and required for cell cycle progression through G2/M.</text>
</comment>
<evidence type="ECO:0000256" key="7">
    <source>
        <dbReference type="RuleBase" id="RU361124"/>
    </source>
</evidence>
<dbReference type="VEuPathDB" id="FungiDB:SCHCODRAFT_02550876"/>
<dbReference type="GO" id="GO:0006357">
    <property type="term" value="P:regulation of transcription by RNA polymerase II"/>
    <property type="evidence" value="ECO:0007669"/>
    <property type="project" value="InterPro"/>
</dbReference>
<feature type="domain" description="Enhancer of polycomb-like N-terminal" evidence="9">
    <location>
        <begin position="15"/>
        <end position="205"/>
    </location>
</feature>
<sequence length="1052" mass="116130">MGSRPFHGGASLRKTPRITNKTRLKIHRDELDLDFIPDDEEESNRLSQQTQGVDQEDSKASLHPHTRVELHLLQALSRHDPRSGDPSSVQAFIPIPDNTGLVDNYAELYPPKKWKDPITYLCTSATVEEHITDAIAEGFTYYMDERDAEWLNRNNEAARGEGTSAQGAISANARTSVRSTKGKGKEDTSVQITENEFELVMGAFEWVTQHNTEFLHLGLQNGMPFPGFAEYQTFFSSPLPRNMFASYIVPAWIPPPTQLLKVARVVYSHWRQRREERGGHRIIPVLNYDESDTANESYVCFRRRDTKAVRKTRAQQSSSSEKLARLQADLTQPLDIARFLLQREQAKRDQAKAAQRLFATRVQFIDYKRRFPTLGDKEDEVNYLVDKERVVRKPVDPNRSSAAKSRTPADQPATVTKPVDVCVKPRDRFDSIMASVERELARQKDRDKHWHDDVDTPYQQQHVPWGRRLFKFCPSTEEATPRAERAVRTRVGRGGRMLVDRRTAAPRRVDASASRSAIYPDLGKAELAQASQSSLFGPAKDVDEQTEFDDTVEPEVADERRSATLVHSQVLEQQKVTQAKAAKEVVAPKAEGADDNAMNVDTKDAGLVVPKQEEGSASISPLSLPVAVEDPDKRLEAQWAFDADDMPSIGPEGSEEQDRVLMDDYNVRYVVSPNLDDSSLTTSSSHLKYTSAIFHHNDMSSLGPWPTWRYTNADGRDIERPLQYLPTPAMRPQIRDPRMLHQAMLAQRANAAHAQHGAVQPIVTAQPVGVPTIGTIAQPRPALAVAAGGAQQIMPQQGGPAPSVAHHQRVRPPPIQLPSNVLAQPRPATTQVPQQQHSPPNANAAIAAPRPQTIPIPHVDNHVGGGAPAVQRIPSQQQLQQAQPQQQHASPPNGAVARPPSQQPVHAQQGTVSHGAQPHANGVQPHTNGTQHQANGVQLPNGLTPDMVATYASMYNNAQYNGQHAQAVKTAYAAAAPSGRLPPSYMHLAAGNFQKMTPAQWQQQVNAVNAARPAQQPVANGQAQHASPPRPAASTSQPQPVTVHHGQAQNGY</sequence>
<feature type="compositionally biased region" description="Polar residues" evidence="8">
    <location>
        <begin position="817"/>
        <end position="838"/>
    </location>
</feature>